<feature type="domain" description="Erythromycin biosynthesis protein CIII-like C-terminal" evidence="2">
    <location>
        <begin position="296"/>
        <end position="425"/>
    </location>
</feature>
<dbReference type="SUPFAM" id="SSF53756">
    <property type="entry name" value="UDP-Glycosyltransferase/glycogen phosphorylase"/>
    <property type="match status" value="1"/>
</dbReference>
<dbReference type="InterPro" id="IPR002213">
    <property type="entry name" value="UDP_glucos_trans"/>
</dbReference>
<dbReference type="GO" id="GO:0008194">
    <property type="term" value="F:UDP-glycosyltransferase activity"/>
    <property type="evidence" value="ECO:0007669"/>
    <property type="project" value="InterPro"/>
</dbReference>
<dbReference type="PANTHER" id="PTHR21015:SF22">
    <property type="entry name" value="GLYCOSYLTRANSFERASE"/>
    <property type="match status" value="1"/>
</dbReference>
<comment type="caution">
    <text evidence="3">The sequence shown here is derived from an EMBL/GenBank/DDBJ whole genome shotgun (WGS) entry which is preliminary data.</text>
</comment>
<evidence type="ECO:0000313" key="4">
    <source>
        <dbReference type="Proteomes" id="UP000604273"/>
    </source>
</evidence>
<dbReference type="Proteomes" id="UP000604273">
    <property type="component" value="Unassembled WGS sequence"/>
</dbReference>
<dbReference type="InterPro" id="IPR010610">
    <property type="entry name" value="EryCIII-like_C"/>
</dbReference>
<dbReference type="PANTHER" id="PTHR21015">
    <property type="entry name" value="UDP-N-ACETYLGLUCOSAMINE--N-ACETYLMURAMYL-(PENTAPEPTIDE) PYROPHOSPHORYL-UNDECAPRENOL N-ACETYLGLUCOSAMINE TRANSFERASE 1"/>
    <property type="match status" value="1"/>
</dbReference>
<evidence type="ECO:0000259" key="2">
    <source>
        <dbReference type="Pfam" id="PF06722"/>
    </source>
</evidence>
<reference evidence="3" key="2">
    <citation type="submission" date="2020-05" db="EMBL/GenBank/DDBJ databases">
        <authorList>
            <person name="Kim H.-S."/>
            <person name="Proctor R.H."/>
            <person name="Brown D.W."/>
        </authorList>
    </citation>
    <scope>NUCLEOTIDE SEQUENCE</scope>
    <source>
        <strain evidence="3">NRRL 45417</strain>
    </source>
</reference>
<organism evidence="3 4">
    <name type="scientific">Fusarium gaditjirri</name>
    <dbReference type="NCBI Taxonomy" id="282569"/>
    <lineage>
        <taxon>Eukaryota</taxon>
        <taxon>Fungi</taxon>
        <taxon>Dikarya</taxon>
        <taxon>Ascomycota</taxon>
        <taxon>Pezizomycotina</taxon>
        <taxon>Sordariomycetes</taxon>
        <taxon>Hypocreomycetidae</taxon>
        <taxon>Hypocreales</taxon>
        <taxon>Nectriaceae</taxon>
        <taxon>Fusarium</taxon>
        <taxon>Fusarium nisikadoi species complex</taxon>
    </lineage>
</organism>
<keyword evidence="1" id="KW-0808">Transferase</keyword>
<evidence type="ECO:0000313" key="3">
    <source>
        <dbReference type="EMBL" id="KAF4961027.1"/>
    </source>
</evidence>
<dbReference type="OrthoDB" id="5835829at2759"/>
<name>A0A8H4TND6_9HYPO</name>
<protein>
    <recommendedName>
        <fullName evidence="2">Erythromycin biosynthesis protein CIII-like C-terminal domain-containing protein</fullName>
    </recommendedName>
</protein>
<dbReference type="AlphaFoldDB" id="A0A8H4TND6"/>
<dbReference type="EMBL" id="JABFAI010000009">
    <property type="protein sequence ID" value="KAF4961027.1"/>
    <property type="molecule type" value="Genomic_DNA"/>
</dbReference>
<keyword evidence="4" id="KW-1185">Reference proteome</keyword>
<gene>
    <name evidence="3" type="ORF">FGADI_542</name>
</gene>
<dbReference type="Pfam" id="PF06722">
    <property type="entry name" value="EryCIII-like_C"/>
    <property type="match status" value="1"/>
</dbReference>
<dbReference type="Gene3D" id="3.40.50.2000">
    <property type="entry name" value="Glycogen Phosphorylase B"/>
    <property type="match status" value="2"/>
</dbReference>
<proteinExistence type="predicted"/>
<dbReference type="GO" id="GO:0016758">
    <property type="term" value="F:hexosyltransferase activity"/>
    <property type="evidence" value="ECO:0007669"/>
    <property type="project" value="UniProtKB-ARBA"/>
</dbReference>
<reference evidence="3" key="1">
    <citation type="journal article" date="2020" name="BMC Genomics">
        <title>Correction to: Identification and distribution of gene clusters required for synthesis of sphingolipid metabolism inhibitors in diverse species of the filamentous fungus Fusarium.</title>
        <authorList>
            <person name="Kim H.S."/>
            <person name="Lohmar J.M."/>
            <person name="Busman M."/>
            <person name="Brown D.W."/>
            <person name="Naumann T.A."/>
            <person name="Divon H.H."/>
            <person name="Lysoe E."/>
            <person name="Uhlig S."/>
            <person name="Proctor R.H."/>
        </authorList>
    </citation>
    <scope>NUCLEOTIDE SEQUENCE</scope>
    <source>
        <strain evidence="3">NRRL 45417</strain>
    </source>
</reference>
<sequence length="444" mass="48685">MASHLYDVAKLATGIEQTTVTGPINTKKPHLVFGATPVDGHTYPLIRIAEDLVRHGFEATFITGDQFEKATTDAGAKHVTVPPLVNPKLMAEREAIPTGIPRLLYDIRHIFTGQTPERWRILKGVFEGIRADDPEREVVVMPETCFMGANPISLSGALPKGYTRRPKVINLNPIPYMATSIDTAPFGPGLPPDSTESGRARNQFMNQMMSLRFIFTIGCSCMISRLKMCPPSFEYSRSGLPSNVKFSGCAIPKPIPADFIYPSWWDDVKRGDRRIVAVTQGTIARDATNLIIPTIKALADRDDLLVVATPGQRGAFLPDDITIPSNTSVIDYLPYDALLPHASVFIMNAGYGGFLHGVTNGVPLVLAGETEDKPEIAMRGEWSGVAVNLKTGRPTPDMVRSGVERILADDSFKKRVDEIKAENEAMKFFDFIEEQVLSVESLGA</sequence>
<evidence type="ECO:0000256" key="1">
    <source>
        <dbReference type="ARBA" id="ARBA00022679"/>
    </source>
</evidence>
<accession>A0A8H4TND6</accession>
<dbReference type="CDD" id="cd03784">
    <property type="entry name" value="GT1_Gtf-like"/>
    <property type="match status" value="1"/>
</dbReference>